<accession>A0ACC0HUN0</accession>
<dbReference type="EMBL" id="CM045761">
    <property type="protein sequence ID" value="KAI8015756.1"/>
    <property type="molecule type" value="Genomic_DNA"/>
</dbReference>
<organism evidence="1 2">
    <name type="scientific">Camellia lanceoleosa</name>
    <dbReference type="NCBI Taxonomy" id="1840588"/>
    <lineage>
        <taxon>Eukaryota</taxon>
        <taxon>Viridiplantae</taxon>
        <taxon>Streptophyta</taxon>
        <taxon>Embryophyta</taxon>
        <taxon>Tracheophyta</taxon>
        <taxon>Spermatophyta</taxon>
        <taxon>Magnoliopsida</taxon>
        <taxon>eudicotyledons</taxon>
        <taxon>Gunneridae</taxon>
        <taxon>Pentapetalae</taxon>
        <taxon>asterids</taxon>
        <taxon>Ericales</taxon>
        <taxon>Theaceae</taxon>
        <taxon>Camellia</taxon>
    </lineage>
</organism>
<dbReference type="Proteomes" id="UP001060215">
    <property type="component" value="Chromosome 4"/>
</dbReference>
<protein>
    <submittedName>
        <fullName evidence="1">Uncharacterized protein</fullName>
    </submittedName>
</protein>
<proteinExistence type="predicted"/>
<keyword evidence="2" id="KW-1185">Reference proteome</keyword>
<comment type="caution">
    <text evidence="1">The sequence shown here is derived from an EMBL/GenBank/DDBJ whole genome shotgun (WGS) entry which is preliminary data.</text>
</comment>
<sequence>MAPKIEDSPNPQSLFSYPVSSQYPPATVLLRFWRSLERMPGVRDAIVVVETGRCHDVAVWGTAHGVGAAEREREVKNTRAGLGWENFDDGN</sequence>
<gene>
    <name evidence="1" type="ORF">LOK49_LG05G02322</name>
</gene>
<name>A0ACC0HUN0_9ERIC</name>
<evidence type="ECO:0000313" key="1">
    <source>
        <dbReference type="EMBL" id="KAI8015756.1"/>
    </source>
</evidence>
<reference evidence="1 2" key="1">
    <citation type="journal article" date="2022" name="Plant J.">
        <title>Chromosome-level genome of Camellia lanceoleosa provides a valuable resource for understanding genome evolution and self-incompatibility.</title>
        <authorList>
            <person name="Gong W."/>
            <person name="Xiao S."/>
            <person name="Wang L."/>
            <person name="Liao Z."/>
            <person name="Chang Y."/>
            <person name="Mo W."/>
            <person name="Hu G."/>
            <person name="Li W."/>
            <person name="Zhao G."/>
            <person name="Zhu H."/>
            <person name="Hu X."/>
            <person name="Ji K."/>
            <person name="Xiang X."/>
            <person name="Song Q."/>
            <person name="Yuan D."/>
            <person name="Jin S."/>
            <person name="Zhang L."/>
        </authorList>
    </citation>
    <scope>NUCLEOTIDE SEQUENCE [LARGE SCALE GENOMIC DNA]</scope>
    <source>
        <strain evidence="1">SQ_2022a</strain>
    </source>
</reference>
<evidence type="ECO:0000313" key="2">
    <source>
        <dbReference type="Proteomes" id="UP001060215"/>
    </source>
</evidence>